<sequence length="33" mass="4023">MKILESLFNQITNHLKVELKTIDPKEEEKRIKR</sequence>
<reference evidence="1" key="2">
    <citation type="submission" date="2015-06" db="UniProtKB">
        <authorList>
            <consortium name="EnsemblMetazoa"/>
        </authorList>
    </citation>
    <scope>IDENTIFICATION</scope>
</reference>
<name>T1K402_TETUR</name>
<protein>
    <submittedName>
        <fullName evidence="1">Uncharacterized protein</fullName>
    </submittedName>
</protein>
<accession>T1K402</accession>
<dbReference type="EnsemblMetazoa" id="tetur05g00850.1">
    <property type="protein sequence ID" value="tetur05g00850.1"/>
    <property type="gene ID" value="tetur05g00850"/>
</dbReference>
<evidence type="ECO:0000313" key="2">
    <source>
        <dbReference type="Proteomes" id="UP000015104"/>
    </source>
</evidence>
<reference evidence="2" key="1">
    <citation type="submission" date="2011-08" db="EMBL/GenBank/DDBJ databases">
        <authorList>
            <person name="Rombauts S."/>
        </authorList>
    </citation>
    <scope>NUCLEOTIDE SEQUENCE</scope>
    <source>
        <strain evidence="2">London</strain>
    </source>
</reference>
<keyword evidence="2" id="KW-1185">Reference proteome</keyword>
<dbReference type="HOGENOM" id="CLU_3385340_0_0_1"/>
<organism evidence="1 2">
    <name type="scientific">Tetranychus urticae</name>
    <name type="common">Two-spotted spider mite</name>
    <dbReference type="NCBI Taxonomy" id="32264"/>
    <lineage>
        <taxon>Eukaryota</taxon>
        <taxon>Metazoa</taxon>
        <taxon>Ecdysozoa</taxon>
        <taxon>Arthropoda</taxon>
        <taxon>Chelicerata</taxon>
        <taxon>Arachnida</taxon>
        <taxon>Acari</taxon>
        <taxon>Acariformes</taxon>
        <taxon>Trombidiformes</taxon>
        <taxon>Prostigmata</taxon>
        <taxon>Eleutherengona</taxon>
        <taxon>Raphignathae</taxon>
        <taxon>Tetranychoidea</taxon>
        <taxon>Tetranychidae</taxon>
        <taxon>Tetranychus</taxon>
    </lineage>
</organism>
<dbReference type="EMBL" id="CAEY01001563">
    <property type="status" value="NOT_ANNOTATED_CDS"/>
    <property type="molecule type" value="Genomic_DNA"/>
</dbReference>
<dbReference type="Proteomes" id="UP000015104">
    <property type="component" value="Unassembled WGS sequence"/>
</dbReference>
<evidence type="ECO:0000313" key="1">
    <source>
        <dbReference type="EnsemblMetazoa" id="tetur05g00850.1"/>
    </source>
</evidence>
<proteinExistence type="predicted"/>
<dbReference type="AlphaFoldDB" id="T1K402"/>